<feature type="region of interest" description="Disordered" evidence="1">
    <location>
        <begin position="159"/>
        <end position="185"/>
    </location>
</feature>
<reference evidence="3" key="1">
    <citation type="submission" date="2017-01" db="EMBL/GenBank/DDBJ databases">
        <authorList>
            <person name="Wang Y."/>
            <person name="White M."/>
            <person name="Kvist S."/>
            <person name="Moncalvo J.-M."/>
        </authorList>
    </citation>
    <scope>NUCLEOTIDE SEQUENCE [LARGE SCALE GENOMIC DNA]</scope>
    <source>
        <strain evidence="3">COL-18-3</strain>
    </source>
</reference>
<dbReference type="AlphaFoldDB" id="A0A1R1PD14"/>
<evidence type="ECO:0000313" key="2">
    <source>
        <dbReference type="EMBL" id="OMH78823.1"/>
    </source>
</evidence>
<name>A0A1R1PD14_ZANCU</name>
<protein>
    <submittedName>
        <fullName evidence="2">Uncharacterized protein</fullName>
    </submittedName>
</protein>
<dbReference type="Proteomes" id="UP000188320">
    <property type="component" value="Unassembled WGS sequence"/>
</dbReference>
<feature type="compositionally biased region" description="Low complexity" evidence="1">
    <location>
        <begin position="175"/>
        <end position="185"/>
    </location>
</feature>
<gene>
    <name evidence="2" type="ORF">AX774_g7781</name>
</gene>
<dbReference type="EMBL" id="LSSK01001778">
    <property type="protein sequence ID" value="OMH78823.1"/>
    <property type="molecule type" value="Genomic_DNA"/>
</dbReference>
<sequence>MKGSSVLGSHFLRAVEKSEILKTMSLFTKLYVDFVENTKSQCSNLPEAVEFKGWGLPGSSQDVFEIVLGDKGESREEFSLEDSEGNLVGSRICRIFEVAEAVISTYTALEQDYKSEQELPKEFDGLETVLNEMEDGDSENKDQDEIVPYSTPAKHVSTLYSNNSDQSSHIRPTFSHSNLSNSSMSPQFVDRQLDDQGFLVPGLGRIGLRSQLGSQHSNFGSDMYVPLRQSKPAVGSGHFGDRALPQLSSGQVVVFQSRIDQYFAKIIRTQQ</sequence>
<accession>A0A1R1PD14</accession>
<organism evidence="2 3">
    <name type="scientific">Zancudomyces culisetae</name>
    <name type="common">Gut fungus</name>
    <name type="synonym">Smittium culisetae</name>
    <dbReference type="NCBI Taxonomy" id="1213189"/>
    <lineage>
        <taxon>Eukaryota</taxon>
        <taxon>Fungi</taxon>
        <taxon>Fungi incertae sedis</taxon>
        <taxon>Zoopagomycota</taxon>
        <taxon>Kickxellomycotina</taxon>
        <taxon>Harpellomycetes</taxon>
        <taxon>Harpellales</taxon>
        <taxon>Legeriomycetaceae</taxon>
        <taxon>Zancudomyces</taxon>
    </lineage>
</organism>
<feature type="compositionally biased region" description="Polar residues" evidence="1">
    <location>
        <begin position="159"/>
        <end position="170"/>
    </location>
</feature>
<evidence type="ECO:0000313" key="3">
    <source>
        <dbReference type="Proteomes" id="UP000188320"/>
    </source>
</evidence>
<comment type="caution">
    <text evidence="2">The sequence shown here is derived from an EMBL/GenBank/DDBJ whole genome shotgun (WGS) entry which is preliminary data.</text>
</comment>
<keyword evidence="3" id="KW-1185">Reference proteome</keyword>
<evidence type="ECO:0000256" key="1">
    <source>
        <dbReference type="SAM" id="MobiDB-lite"/>
    </source>
</evidence>
<proteinExistence type="predicted"/>